<accession>A0A2H0BKQ4</accession>
<feature type="domain" description="Sphingomyelin synthase-like" evidence="2">
    <location>
        <begin position="135"/>
        <end position="199"/>
    </location>
</feature>
<feature type="transmembrane region" description="Helical" evidence="1">
    <location>
        <begin position="185"/>
        <end position="203"/>
    </location>
</feature>
<keyword evidence="1" id="KW-0472">Membrane</keyword>
<feature type="transmembrane region" description="Helical" evidence="1">
    <location>
        <begin position="133"/>
        <end position="154"/>
    </location>
</feature>
<evidence type="ECO:0000313" key="3">
    <source>
        <dbReference type="EMBL" id="PIP58184.1"/>
    </source>
</evidence>
<evidence type="ECO:0000313" key="4">
    <source>
        <dbReference type="Proteomes" id="UP000229334"/>
    </source>
</evidence>
<name>A0A2H0BKQ4_9BACT</name>
<dbReference type="EMBL" id="PCSX01000026">
    <property type="protein sequence ID" value="PIP58184.1"/>
    <property type="molecule type" value="Genomic_DNA"/>
</dbReference>
<gene>
    <name evidence="3" type="ORF">COX02_01610</name>
</gene>
<protein>
    <recommendedName>
        <fullName evidence="2">Sphingomyelin synthase-like domain-containing protein</fullName>
    </recommendedName>
</protein>
<feature type="transmembrane region" description="Helical" evidence="1">
    <location>
        <begin position="161"/>
        <end position="179"/>
    </location>
</feature>
<keyword evidence="1" id="KW-0812">Transmembrane</keyword>
<reference evidence="3 4" key="1">
    <citation type="submission" date="2017-09" db="EMBL/GenBank/DDBJ databases">
        <title>Depth-based differentiation of microbial function through sediment-hosted aquifers and enrichment of novel symbionts in the deep terrestrial subsurface.</title>
        <authorList>
            <person name="Probst A.J."/>
            <person name="Ladd B."/>
            <person name="Jarett J.K."/>
            <person name="Geller-Mcgrath D.E."/>
            <person name="Sieber C.M."/>
            <person name="Emerson J.B."/>
            <person name="Anantharaman K."/>
            <person name="Thomas B.C."/>
            <person name="Malmstrom R."/>
            <person name="Stieglmeier M."/>
            <person name="Klingl A."/>
            <person name="Woyke T."/>
            <person name="Ryan C.M."/>
            <person name="Banfield J.F."/>
        </authorList>
    </citation>
    <scope>NUCLEOTIDE SEQUENCE [LARGE SCALE GENOMIC DNA]</scope>
    <source>
        <strain evidence="3">CG22_combo_CG10-13_8_21_14_all_37_9</strain>
    </source>
</reference>
<comment type="caution">
    <text evidence="3">The sequence shown here is derived from an EMBL/GenBank/DDBJ whole genome shotgun (WGS) entry which is preliminary data.</text>
</comment>
<keyword evidence="1" id="KW-1133">Transmembrane helix</keyword>
<proteinExistence type="predicted"/>
<evidence type="ECO:0000259" key="2">
    <source>
        <dbReference type="Pfam" id="PF14360"/>
    </source>
</evidence>
<feature type="transmembrane region" description="Helical" evidence="1">
    <location>
        <begin position="95"/>
        <end position="113"/>
    </location>
</feature>
<organism evidence="3 4">
    <name type="scientific">Candidatus Vogelbacteria bacterium CG22_combo_CG10-13_8_21_14_all_37_9</name>
    <dbReference type="NCBI Taxonomy" id="1975046"/>
    <lineage>
        <taxon>Bacteria</taxon>
        <taxon>Candidatus Vogeliibacteriota</taxon>
    </lineage>
</organism>
<sequence>MKTLTQKYRRLFSNRQFVSSLLSGVLLLIISFIINFYAGIYATEKISNPVTDIILDNIPVFNVDLLFIYGPLLLWTVVSLIAFSEPKRIPFILKNIALFVLIRSVFITLTHIGPFPDRIDVNYSLRAVKNFTFGGDLFFSAHTGLPFLMALVFWQKKTIRFLFIAIAILFGIVVLMGHLHYSIDVLAAFFITYTIYHLAKIFFAKDEN</sequence>
<dbReference type="InterPro" id="IPR025749">
    <property type="entry name" value="Sphingomyelin_synth-like_dom"/>
</dbReference>
<dbReference type="Proteomes" id="UP000229334">
    <property type="component" value="Unassembled WGS sequence"/>
</dbReference>
<dbReference type="Pfam" id="PF14360">
    <property type="entry name" value="PAP2_C"/>
    <property type="match status" value="1"/>
</dbReference>
<evidence type="ECO:0000256" key="1">
    <source>
        <dbReference type="SAM" id="Phobius"/>
    </source>
</evidence>
<dbReference type="AlphaFoldDB" id="A0A2H0BKQ4"/>
<feature type="transmembrane region" description="Helical" evidence="1">
    <location>
        <begin position="60"/>
        <end position="83"/>
    </location>
</feature>
<feature type="transmembrane region" description="Helical" evidence="1">
    <location>
        <begin position="21"/>
        <end position="40"/>
    </location>
</feature>